<feature type="coiled-coil region" evidence="1">
    <location>
        <begin position="129"/>
        <end position="173"/>
    </location>
</feature>
<evidence type="ECO:0000256" key="1">
    <source>
        <dbReference type="SAM" id="Coils"/>
    </source>
</evidence>
<proteinExistence type="predicted"/>
<gene>
    <name evidence="2" type="ORF">OS493_033553</name>
</gene>
<reference evidence="2" key="1">
    <citation type="submission" date="2023-01" db="EMBL/GenBank/DDBJ databases">
        <title>Genome assembly of the deep-sea coral Lophelia pertusa.</title>
        <authorList>
            <person name="Herrera S."/>
            <person name="Cordes E."/>
        </authorList>
    </citation>
    <scope>NUCLEOTIDE SEQUENCE</scope>
    <source>
        <strain evidence="2">USNM1676648</strain>
        <tissue evidence="2">Polyp</tissue>
    </source>
</reference>
<comment type="caution">
    <text evidence="2">The sequence shown here is derived from an EMBL/GenBank/DDBJ whole genome shotgun (WGS) entry which is preliminary data.</text>
</comment>
<dbReference type="OrthoDB" id="10586368at2759"/>
<keyword evidence="3" id="KW-1185">Reference proteome</keyword>
<dbReference type="AlphaFoldDB" id="A0A9W9Z845"/>
<evidence type="ECO:0000313" key="2">
    <source>
        <dbReference type="EMBL" id="KAJ7376671.1"/>
    </source>
</evidence>
<accession>A0A9W9Z845</accession>
<evidence type="ECO:0000313" key="3">
    <source>
        <dbReference type="Proteomes" id="UP001163046"/>
    </source>
</evidence>
<dbReference type="Proteomes" id="UP001163046">
    <property type="component" value="Unassembled WGS sequence"/>
</dbReference>
<name>A0A9W9Z845_9CNID</name>
<sequence length="173" mass="20245">MADLLKEYKRQEIEWTLKIHSDPPVSYASSQAAEQYDFICSVDIPWPFLKRWNELLKGNASSSEVNYVDLLNATVVDGWFALKRDNKRIDESLRIHSCTVKKTYKNTNGSKRRALDRKVYSLSVRRGELESVESLKTEASKSYKELEELRKMYTDLTNENRTMHEEMKNLKGE</sequence>
<organism evidence="2 3">
    <name type="scientific">Desmophyllum pertusum</name>
    <dbReference type="NCBI Taxonomy" id="174260"/>
    <lineage>
        <taxon>Eukaryota</taxon>
        <taxon>Metazoa</taxon>
        <taxon>Cnidaria</taxon>
        <taxon>Anthozoa</taxon>
        <taxon>Hexacorallia</taxon>
        <taxon>Scleractinia</taxon>
        <taxon>Caryophylliina</taxon>
        <taxon>Caryophylliidae</taxon>
        <taxon>Desmophyllum</taxon>
    </lineage>
</organism>
<protein>
    <submittedName>
        <fullName evidence="2">Uncharacterized protein</fullName>
    </submittedName>
</protein>
<keyword evidence="1" id="KW-0175">Coiled coil</keyword>
<dbReference type="EMBL" id="MU826394">
    <property type="protein sequence ID" value="KAJ7376671.1"/>
    <property type="molecule type" value="Genomic_DNA"/>
</dbReference>